<feature type="chain" id="PRO_5045960131" description="Secreted protein" evidence="1">
    <location>
        <begin position="29"/>
        <end position="201"/>
    </location>
</feature>
<evidence type="ECO:0000313" key="3">
    <source>
        <dbReference type="Proteomes" id="UP001230156"/>
    </source>
</evidence>
<feature type="signal peptide" evidence="1">
    <location>
        <begin position="1"/>
        <end position="28"/>
    </location>
</feature>
<organism evidence="2 3">
    <name type="scientific">Dongia sedimenti</name>
    <dbReference type="NCBI Taxonomy" id="3064282"/>
    <lineage>
        <taxon>Bacteria</taxon>
        <taxon>Pseudomonadati</taxon>
        <taxon>Pseudomonadota</taxon>
        <taxon>Alphaproteobacteria</taxon>
        <taxon>Rhodospirillales</taxon>
        <taxon>Dongiaceae</taxon>
        <taxon>Dongia</taxon>
    </lineage>
</organism>
<dbReference type="EMBL" id="JAUYVI010000003">
    <property type="protein sequence ID" value="MDQ7248202.1"/>
    <property type="molecule type" value="Genomic_DNA"/>
</dbReference>
<proteinExistence type="predicted"/>
<dbReference type="RefSeq" id="WP_379955649.1">
    <property type="nucleotide sequence ID" value="NZ_JAUYVI010000003.1"/>
</dbReference>
<gene>
    <name evidence="2" type="ORF">Q8A70_11025</name>
</gene>
<comment type="caution">
    <text evidence="2">The sequence shown here is derived from an EMBL/GenBank/DDBJ whole genome shotgun (WGS) entry which is preliminary data.</text>
</comment>
<name>A0ABU0YLV0_9PROT</name>
<accession>A0ABU0YLV0</accession>
<keyword evidence="1" id="KW-0732">Signal</keyword>
<protein>
    <recommendedName>
        <fullName evidence="4">Secreted protein</fullName>
    </recommendedName>
</protein>
<sequence length="201" mass="20625">MWGSNLRSLVLAAAAAGLCGLFSAGASATTVTFDAPTTGIYTESGYTFAGAVSANTFDQFQPQPFHTLSIFGPMMFSLGGLVAFNLDSLDFADIANSGNVVSFQIQASRIDGVPVLNSVITTDAAAGLQTLNLGLTNLSNVWLQPIGPGATFLIDNVKVSAVATTPIPGALPLLLSALAGLGGLHWRRARAEKRLAAPATA</sequence>
<evidence type="ECO:0008006" key="4">
    <source>
        <dbReference type="Google" id="ProtNLM"/>
    </source>
</evidence>
<keyword evidence="3" id="KW-1185">Reference proteome</keyword>
<evidence type="ECO:0000313" key="2">
    <source>
        <dbReference type="EMBL" id="MDQ7248202.1"/>
    </source>
</evidence>
<evidence type="ECO:0000256" key="1">
    <source>
        <dbReference type="SAM" id="SignalP"/>
    </source>
</evidence>
<dbReference type="Proteomes" id="UP001230156">
    <property type="component" value="Unassembled WGS sequence"/>
</dbReference>
<reference evidence="3" key="1">
    <citation type="submission" date="2023-08" db="EMBL/GenBank/DDBJ databases">
        <title>Rhodospirillaceae gen. nov., a novel taxon isolated from the Yangtze River Yuezi River estuary sludge.</title>
        <authorList>
            <person name="Ruan L."/>
        </authorList>
    </citation>
    <scope>NUCLEOTIDE SEQUENCE [LARGE SCALE GENOMIC DNA]</scope>
    <source>
        <strain evidence="3">R-7</strain>
    </source>
</reference>